<sequence>MQERENQAVRVRCSHPPDSRSTPWLALKRPVHRHSGLEWVADPTSPV</sequence>
<reference evidence="2" key="1">
    <citation type="submission" date="2014-09" db="EMBL/GenBank/DDBJ databases">
        <authorList>
            <person name="Magalhaes I.L.F."/>
            <person name="Oliveira U."/>
            <person name="Santos F.R."/>
            <person name="Vidigal T.H.D.A."/>
            <person name="Brescovit A.D."/>
            <person name="Santos A.J."/>
        </authorList>
    </citation>
    <scope>NUCLEOTIDE SEQUENCE</scope>
    <source>
        <tissue evidence="2">Shoot tissue taken approximately 20 cm above the soil surface</tissue>
    </source>
</reference>
<feature type="region of interest" description="Disordered" evidence="1">
    <location>
        <begin position="1"/>
        <end position="21"/>
    </location>
</feature>
<accession>A0A0A9BRK9</accession>
<evidence type="ECO:0000256" key="1">
    <source>
        <dbReference type="SAM" id="MobiDB-lite"/>
    </source>
</evidence>
<dbReference type="AlphaFoldDB" id="A0A0A9BRK9"/>
<reference evidence="2" key="2">
    <citation type="journal article" date="2015" name="Data Brief">
        <title>Shoot transcriptome of the giant reed, Arundo donax.</title>
        <authorList>
            <person name="Barrero R.A."/>
            <person name="Guerrero F.D."/>
            <person name="Moolhuijzen P."/>
            <person name="Goolsby J.A."/>
            <person name="Tidwell J."/>
            <person name="Bellgard S.E."/>
            <person name="Bellgard M.I."/>
        </authorList>
    </citation>
    <scope>NUCLEOTIDE SEQUENCE</scope>
    <source>
        <tissue evidence="2">Shoot tissue taken approximately 20 cm above the soil surface</tissue>
    </source>
</reference>
<evidence type="ECO:0000313" key="2">
    <source>
        <dbReference type="EMBL" id="JAD64763.1"/>
    </source>
</evidence>
<name>A0A0A9BRK9_ARUDO</name>
<proteinExistence type="predicted"/>
<dbReference type="EMBL" id="GBRH01233132">
    <property type="protein sequence ID" value="JAD64763.1"/>
    <property type="molecule type" value="Transcribed_RNA"/>
</dbReference>
<protein>
    <submittedName>
        <fullName evidence="2">Uncharacterized protein</fullName>
    </submittedName>
</protein>
<organism evidence="2">
    <name type="scientific">Arundo donax</name>
    <name type="common">Giant reed</name>
    <name type="synonym">Donax arundinaceus</name>
    <dbReference type="NCBI Taxonomy" id="35708"/>
    <lineage>
        <taxon>Eukaryota</taxon>
        <taxon>Viridiplantae</taxon>
        <taxon>Streptophyta</taxon>
        <taxon>Embryophyta</taxon>
        <taxon>Tracheophyta</taxon>
        <taxon>Spermatophyta</taxon>
        <taxon>Magnoliopsida</taxon>
        <taxon>Liliopsida</taxon>
        <taxon>Poales</taxon>
        <taxon>Poaceae</taxon>
        <taxon>PACMAD clade</taxon>
        <taxon>Arundinoideae</taxon>
        <taxon>Arundineae</taxon>
        <taxon>Arundo</taxon>
    </lineage>
</organism>